<keyword evidence="1" id="KW-0472">Membrane</keyword>
<feature type="transmembrane region" description="Helical" evidence="1">
    <location>
        <begin position="133"/>
        <end position="162"/>
    </location>
</feature>
<feature type="transmembrane region" description="Helical" evidence="1">
    <location>
        <begin position="324"/>
        <end position="347"/>
    </location>
</feature>
<keyword evidence="1" id="KW-0812">Transmembrane</keyword>
<feature type="transmembrane region" description="Helical" evidence="1">
    <location>
        <begin position="354"/>
        <end position="372"/>
    </location>
</feature>
<dbReference type="Proteomes" id="UP000505355">
    <property type="component" value="Chromosome"/>
</dbReference>
<feature type="transmembrane region" description="Helical" evidence="1">
    <location>
        <begin position="34"/>
        <end position="54"/>
    </location>
</feature>
<evidence type="ECO:0000313" key="2">
    <source>
        <dbReference type="EMBL" id="QKJ29633.1"/>
    </source>
</evidence>
<keyword evidence="1" id="KW-1133">Transmembrane helix</keyword>
<gene>
    <name evidence="2" type="ORF">HQ865_07660</name>
</gene>
<evidence type="ECO:0000256" key="1">
    <source>
        <dbReference type="SAM" id="Phobius"/>
    </source>
</evidence>
<proteinExistence type="predicted"/>
<organism evidence="2 3">
    <name type="scientific">Mucilaginibacter mali</name>
    <dbReference type="NCBI Taxonomy" id="2740462"/>
    <lineage>
        <taxon>Bacteria</taxon>
        <taxon>Pseudomonadati</taxon>
        <taxon>Bacteroidota</taxon>
        <taxon>Sphingobacteriia</taxon>
        <taxon>Sphingobacteriales</taxon>
        <taxon>Sphingobacteriaceae</taxon>
        <taxon>Mucilaginibacter</taxon>
    </lineage>
</organism>
<dbReference type="AlphaFoldDB" id="A0A7D4TLX3"/>
<feature type="transmembrane region" description="Helical" evidence="1">
    <location>
        <begin position="7"/>
        <end position="28"/>
    </location>
</feature>
<evidence type="ECO:0008006" key="4">
    <source>
        <dbReference type="Google" id="ProtNLM"/>
    </source>
</evidence>
<evidence type="ECO:0000313" key="3">
    <source>
        <dbReference type="Proteomes" id="UP000505355"/>
    </source>
</evidence>
<feature type="transmembrane region" description="Helical" evidence="1">
    <location>
        <begin position="269"/>
        <end position="291"/>
    </location>
</feature>
<accession>A0A7D4TLX3</accession>
<dbReference type="EMBL" id="CP054139">
    <property type="protein sequence ID" value="QKJ29633.1"/>
    <property type="molecule type" value="Genomic_DNA"/>
</dbReference>
<feature type="transmembrane region" description="Helical" evidence="1">
    <location>
        <begin position="203"/>
        <end position="220"/>
    </location>
</feature>
<feature type="transmembrane region" description="Helical" evidence="1">
    <location>
        <begin position="392"/>
        <end position="409"/>
    </location>
</feature>
<name>A0A7D4TLX3_9SPHI</name>
<protein>
    <recommendedName>
        <fullName evidence="4">Glycosyltransferase RgtA/B/C/D-like domain-containing protein</fullName>
    </recommendedName>
</protein>
<keyword evidence="3" id="KW-1185">Reference proteome</keyword>
<dbReference type="KEGG" id="mmab:HQ865_07660"/>
<reference evidence="2 3" key="1">
    <citation type="submission" date="2020-05" db="EMBL/GenBank/DDBJ databases">
        <title>Mucilaginibacter mali sp. nov.</title>
        <authorList>
            <person name="Kim H.S."/>
            <person name="Lee K.C."/>
            <person name="Suh M.K."/>
            <person name="Kim J.-S."/>
            <person name="Han K.-I."/>
            <person name="Eom M.K."/>
            <person name="Shin Y.K."/>
            <person name="Lee J.-S."/>
        </authorList>
    </citation>
    <scope>NUCLEOTIDE SEQUENCE [LARGE SCALE GENOMIC DNA]</scope>
    <source>
        <strain evidence="2 3">G2-14</strain>
    </source>
</reference>
<feature type="transmembrane region" description="Helical" evidence="1">
    <location>
        <begin position="66"/>
        <end position="88"/>
    </location>
</feature>
<dbReference type="RefSeq" id="WP_173414325.1">
    <property type="nucleotide sequence ID" value="NZ_CP054139.1"/>
</dbReference>
<sequence>MAASTKPLRFITSGLLLLLVLSYCYYLMLLGMQSFPVLKGCLTVINALGIYLNGNEWLQAISWQRIKAINATGFIVIAGVLLLTIYFVLHAPKYGSWDAIAIWNIHAKFAYYPHAFSQVYKNAGAYPHLDYPLMLPGAIAFLWHTFGQISITVPVLLSYTFFIAVPLLVYYALKGAGLPVAGMVTLVIFIIDGNFKEIAISQCADTILSALILTVFILYQNKAARQRENHTWLLGFICASCGWVKNDGLLFCLVFSVFFILLNYKNIAVILRYVAGLAIPLLIIGSFKIYYAPPSDLISAQNKQFSSLYSVLTDADRYLIIAKYFISTVFTNYAYALIVIFGLLVYNRRAFLKFPFAIIGAMLAAFFAVYLVSPYELKWHLYTSLYRVYQQLYPALIYLLMLSFGNRPTGASKSKSLII</sequence>
<feature type="transmembrane region" description="Helical" evidence="1">
    <location>
        <begin position="168"/>
        <end position="191"/>
    </location>
</feature>